<reference evidence="4 5" key="1">
    <citation type="journal article" date="2011" name="PLoS Pathog.">
        <title>Endophytic Life Strategies Decoded by Genome and Transcriptome Analyses of the Mutualistic Root Symbiont Piriformospora indica.</title>
        <authorList>
            <person name="Zuccaro A."/>
            <person name="Lahrmann U."/>
            <person name="Guldener U."/>
            <person name="Langen G."/>
            <person name="Pfiffi S."/>
            <person name="Biedenkopf D."/>
            <person name="Wong P."/>
            <person name="Samans B."/>
            <person name="Grimm C."/>
            <person name="Basiewicz M."/>
            <person name="Murat C."/>
            <person name="Martin F."/>
            <person name="Kogel K.H."/>
        </authorList>
    </citation>
    <scope>NUCLEOTIDE SEQUENCE [LARGE SCALE GENOMIC DNA]</scope>
    <source>
        <strain evidence="4 5">DSM 11827</strain>
    </source>
</reference>
<dbReference type="InterPro" id="IPR011009">
    <property type="entry name" value="Kinase-like_dom_sf"/>
</dbReference>
<protein>
    <recommendedName>
        <fullName evidence="3">Protein kinase domain-containing protein</fullName>
    </recommendedName>
</protein>
<organism evidence="4 5">
    <name type="scientific">Serendipita indica (strain DSM 11827)</name>
    <name type="common">Root endophyte fungus</name>
    <name type="synonym">Piriformospora indica</name>
    <dbReference type="NCBI Taxonomy" id="1109443"/>
    <lineage>
        <taxon>Eukaryota</taxon>
        <taxon>Fungi</taxon>
        <taxon>Dikarya</taxon>
        <taxon>Basidiomycota</taxon>
        <taxon>Agaricomycotina</taxon>
        <taxon>Agaricomycetes</taxon>
        <taxon>Sebacinales</taxon>
        <taxon>Serendipitaceae</taxon>
        <taxon>Serendipita</taxon>
    </lineage>
</organism>
<dbReference type="HOGENOM" id="CLU_000288_7_18_1"/>
<dbReference type="SUPFAM" id="SSF56112">
    <property type="entry name" value="Protein kinase-like (PK-like)"/>
    <property type="match status" value="1"/>
</dbReference>
<dbReference type="Proteomes" id="UP000007148">
    <property type="component" value="Unassembled WGS sequence"/>
</dbReference>
<dbReference type="Gene3D" id="1.10.510.10">
    <property type="entry name" value="Transferase(Phosphotransferase) domain 1"/>
    <property type="match status" value="1"/>
</dbReference>
<gene>
    <name evidence="4" type="ORF">PIIN_09945</name>
</gene>
<dbReference type="PROSITE" id="PS50011">
    <property type="entry name" value="PROTEIN_KINASE_DOM"/>
    <property type="match status" value="1"/>
</dbReference>
<dbReference type="PANTHER" id="PTHR44329:SF298">
    <property type="entry name" value="MIXED LINEAGE KINASE DOMAIN-LIKE PROTEIN"/>
    <property type="match status" value="1"/>
</dbReference>
<sequence length="354" mass="39613">MANQSRATWNLFSNCSTSNKGSRQGEIQRNGKLTSMLTASRIRKCQIYLPNPRARAITVFSPGSAQVLCFYELESRIDLNWMQRRRREVTIGKILQHPNVLPVHGIVEDRMFGPFGAIVTPWCLNGNAAQYLHKHAPSPLERYRLWQGVVGGLVYLHSPSPQIVHGDMKPPNVLIAADGRPKICDLGLVRVVVDDSSSSSSGDGYSSDESREWMREINTTTPHTGTPRYLAPELVDLNDPSEPTTATDVYAAGCIGFEFIYSVVPYAHRDDNRRGQIFHDIRCGVPPARRPRIKTTTDSSSSDKLPSVDGIDALWDILELCWSRDPLRRPTASSLWEWLDTYENLIVGALQQAP</sequence>
<dbReference type="InterPro" id="IPR000719">
    <property type="entry name" value="Prot_kinase_dom"/>
</dbReference>
<evidence type="ECO:0000256" key="1">
    <source>
        <dbReference type="ARBA" id="ARBA00022741"/>
    </source>
</evidence>
<evidence type="ECO:0000259" key="3">
    <source>
        <dbReference type="PROSITE" id="PS50011"/>
    </source>
</evidence>
<dbReference type="eggNOG" id="KOG0192">
    <property type="taxonomic scope" value="Eukaryota"/>
</dbReference>
<dbReference type="PANTHER" id="PTHR44329">
    <property type="entry name" value="SERINE/THREONINE-PROTEIN KINASE TNNI3K-RELATED"/>
    <property type="match status" value="1"/>
</dbReference>
<evidence type="ECO:0000313" key="5">
    <source>
        <dbReference type="Proteomes" id="UP000007148"/>
    </source>
</evidence>
<dbReference type="InterPro" id="IPR008271">
    <property type="entry name" value="Ser/Thr_kinase_AS"/>
</dbReference>
<proteinExistence type="predicted"/>
<keyword evidence="5" id="KW-1185">Reference proteome</keyword>
<evidence type="ECO:0000313" key="4">
    <source>
        <dbReference type="EMBL" id="CCA75949.1"/>
    </source>
</evidence>
<dbReference type="Pfam" id="PF00069">
    <property type="entry name" value="Pkinase"/>
    <property type="match status" value="1"/>
</dbReference>
<name>G4TXA6_SERID</name>
<keyword evidence="1" id="KW-0547">Nucleotide-binding</keyword>
<feature type="domain" description="Protein kinase" evidence="3">
    <location>
        <begin position="22"/>
        <end position="345"/>
    </location>
</feature>
<accession>G4TXA6</accession>
<keyword evidence="2" id="KW-0067">ATP-binding</keyword>
<comment type="caution">
    <text evidence="4">The sequence shown here is derived from an EMBL/GenBank/DDBJ whole genome shotgun (WGS) entry which is preliminary data.</text>
</comment>
<evidence type="ECO:0000256" key="2">
    <source>
        <dbReference type="ARBA" id="ARBA00022840"/>
    </source>
</evidence>
<dbReference type="PROSITE" id="PS00108">
    <property type="entry name" value="PROTEIN_KINASE_ST"/>
    <property type="match status" value="1"/>
</dbReference>
<dbReference type="OMA" id="WCENGDI"/>
<dbReference type="EMBL" id="CAFZ01000562">
    <property type="protein sequence ID" value="CCA75949.1"/>
    <property type="molecule type" value="Genomic_DNA"/>
</dbReference>
<dbReference type="InterPro" id="IPR051681">
    <property type="entry name" value="Ser/Thr_Kinases-Pseudokinases"/>
</dbReference>
<dbReference type="AlphaFoldDB" id="G4TXA6"/>
<dbReference type="InParanoid" id="G4TXA6"/>
<dbReference type="GO" id="GO:0004674">
    <property type="term" value="F:protein serine/threonine kinase activity"/>
    <property type="evidence" value="ECO:0007669"/>
    <property type="project" value="TreeGrafter"/>
</dbReference>
<dbReference type="OrthoDB" id="346907at2759"/>
<dbReference type="SMART" id="SM00220">
    <property type="entry name" value="S_TKc"/>
    <property type="match status" value="1"/>
</dbReference>
<dbReference type="GO" id="GO:0005524">
    <property type="term" value="F:ATP binding"/>
    <property type="evidence" value="ECO:0007669"/>
    <property type="project" value="UniProtKB-KW"/>
</dbReference>
<dbReference type="STRING" id="1109443.G4TXA6"/>